<dbReference type="PROSITE" id="PS50109">
    <property type="entry name" value="HIS_KIN"/>
    <property type="match status" value="1"/>
</dbReference>
<protein>
    <recommendedName>
        <fullName evidence="2">histidine kinase</fullName>
        <ecNumber evidence="2">2.7.13.3</ecNumber>
    </recommendedName>
</protein>
<dbReference type="Gene3D" id="3.30.565.10">
    <property type="entry name" value="Histidine kinase-like ATPase, C-terminal domain"/>
    <property type="match status" value="1"/>
</dbReference>
<dbReference type="InterPro" id="IPR036890">
    <property type="entry name" value="HATPase_C_sf"/>
</dbReference>
<dbReference type="SMART" id="SM00091">
    <property type="entry name" value="PAS"/>
    <property type="match status" value="3"/>
</dbReference>
<dbReference type="SMART" id="SM00448">
    <property type="entry name" value="REC"/>
    <property type="match status" value="1"/>
</dbReference>
<dbReference type="CDD" id="cd00130">
    <property type="entry name" value="PAS"/>
    <property type="match status" value="2"/>
</dbReference>
<dbReference type="Pfam" id="PF02518">
    <property type="entry name" value="HATPase_c"/>
    <property type="match status" value="1"/>
</dbReference>
<sequence length="908" mass="102202">MTETVRVLHVDDDPAFGELVATHLERRGFDVVSEIDPEAAVQRLSDSTAGEQTDAEPIDCVVSDYEMGETTGIDLLRRVRDRDERLPFVLFTSRGSEEVASEAISEGVTDYIQKQTRAEQYELLANRIHNAVEHYRVERRLRESEQLYRTVVERSHDAIYIYQDDRFKFVNRRACELSGYSEDELVEKDIWSLLHPDDRERVRHIAQERKNESPDVPSRYGARIVTKDGTTRRCKFSVQLIQYEGRQAVLGSVREVSEEERVEERFQALIERSSDLVSIIARDGTIEYQSPSCERILGAPAELVEGVNVLQLIHPDDRHRMERTLNEMYDADPTTVEMEQFRILNADGSWVWLEAIARADPVESIDGIVVNSRDVTERRAREQQLRRYENLVRNSPHGACILNTDLRVEFANEHVAQRFGESPDSLAGRHLSILREFDTIDDDAYETVRSAVERILKDDSDNERFELEADLPEITHVEVSVSPLRDVRSEDGLRGHEYHDDPRGVVLIINDVSKRVRYQERLNALHSATRDLTTATTREDVAEIVSDAAANILDYPLNGVAFYDPERDALVAQARTDVADSVVEVSEIPRGTGVAWRVFETGEGEVFENVAADPNVANPDTKIRSELILPIGDEGVLMAGSCTPGEMNDSRVSLARILTSNASAALERVEREQLLRRHERELESQNEQLEQVANVVSHDLRNPLNLASGQLELLRANYPDDDDAVAEHIDRIADAHERIRRIIEDMLDLARHGQPVEELETVLLGSVVHSSWKTAAGETESTLDVEDELGVVAAHEGRLKQLFENLFRNAVEHNPDRPVTVRVGRLDDGGFFVEDDGLGIPEEKRDTVFDPGVTTNPEGTGLGLGIVRTVATAHGWEVSVTQSESGGARFEIRTDSSTPGEPSGERAN</sequence>
<dbReference type="Pfam" id="PF08447">
    <property type="entry name" value="PAS_3"/>
    <property type="match status" value="2"/>
</dbReference>
<feature type="coiled-coil region" evidence="8">
    <location>
        <begin position="668"/>
        <end position="699"/>
    </location>
</feature>
<keyword evidence="5" id="KW-0418">Kinase</keyword>
<dbReference type="InterPro" id="IPR000014">
    <property type="entry name" value="PAS"/>
</dbReference>
<dbReference type="InterPro" id="IPR050736">
    <property type="entry name" value="Sensor_HK_Regulatory"/>
</dbReference>
<evidence type="ECO:0000259" key="12">
    <source>
        <dbReference type="PROSITE" id="PS50112"/>
    </source>
</evidence>
<evidence type="ECO:0000256" key="9">
    <source>
        <dbReference type="SAM" id="MobiDB-lite"/>
    </source>
</evidence>
<evidence type="ECO:0000259" key="13">
    <source>
        <dbReference type="PROSITE" id="PS50113"/>
    </source>
</evidence>
<keyword evidence="15" id="KW-1185">Reference proteome</keyword>
<feature type="domain" description="PAS" evidence="12">
    <location>
        <begin position="262"/>
        <end position="332"/>
    </location>
</feature>
<keyword evidence="6" id="KW-0902">Two-component regulatory system</keyword>
<dbReference type="AlphaFoldDB" id="A0A1I6ILG4"/>
<dbReference type="InterPro" id="IPR005467">
    <property type="entry name" value="His_kinase_dom"/>
</dbReference>
<dbReference type="SMART" id="SM00387">
    <property type="entry name" value="HATPase_c"/>
    <property type="match status" value="1"/>
</dbReference>
<dbReference type="InterPro" id="IPR013656">
    <property type="entry name" value="PAS_4"/>
</dbReference>
<dbReference type="InterPro" id="IPR001610">
    <property type="entry name" value="PAC"/>
</dbReference>
<feature type="domain" description="PAS" evidence="12">
    <location>
        <begin position="384"/>
        <end position="459"/>
    </location>
</feature>
<dbReference type="RefSeq" id="WP_089883080.1">
    <property type="nucleotide sequence ID" value="NZ_FOYS01000006.1"/>
</dbReference>
<dbReference type="InterPro" id="IPR003661">
    <property type="entry name" value="HisK_dim/P_dom"/>
</dbReference>
<dbReference type="InterPro" id="IPR011006">
    <property type="entry name" value="CheY-like_superfamily"/>
</dbReference>
<dbReference type="Pfam" id="PF08448">
    <property type="entry name" value="PAS_4"/>
    <property type="match status" value="1"/>
</dbReference>
<dbReference type="CDD" id="cd00156">
    <property type="entry name" value="REC"/>
    <property type="match status" value="1"/>
</dbReference>
<gene>
    <name evidence="14" type="ORF">SAMN04488124_3372</name>
</gene>
<dbReference type="NCBIfam" id="TIGR00229">
    <property type="entry name" value="sensory_box"/>
    <property type="match status" value="3"/>
</dbReference>
<keyword evidence="3 7" id="KW-0597">Phosphoprotein</keyword>
<dbReference type="SUPFAM" id="SSF55874">
    <property type="entry name" value="ATPase domain of HSP90 chaperone/DNA topoisomerase II/histidine kinase"/>
    <property type="match status" value="1"/>
</dbReference>
<dbReference type="Proteomes" id="UP000243250">
    <property type="component" value="Unassembled WGS sequence"/>
</dbReference>
<evidence type="ECO:0000256" key="7">
    <source>
        <dbReference type="PROSITE-ProRule" id="PRU00169"/>
    </source>
</evidence>
<dbReference type="SUPFAM" id="SSF47384">
    <property type="entry name" value="Homodimeric domain of signal transducing histidine kinase"/>
    <property type="match status" value="1"/>
</dbReference>
<evidence type="ECO:0000256" key="2">
    <source>
        <dbReference type="ARBA" id="ARBA00012438"/>
    </source>
</evidence>
<feature type="domain" description="Histidine kinase" evidence="10">
    <location>
        <begin position="695"/>
        <end position="898"/>
    </location>
</feature>
<evidence type="ECO:0000259" key="10">
    <source>
        <dbReference type="PROSITE" id="PS50109"/>
    </source>
</evidence>
<dbReference type="EMBL" id="FOYS01000006">
    <property type="protein sequence ID" value="SFR67524.1"/>
    <property type="molecule type" value="Genomic_DNA"/>
</dbReference>
<keyword evidence="4" id="KW-0808">Transferase</keyword>
<dbReference type="SUPFAM" id="SSF55785">
    <property type="entry name" value="PYP-like sensor domain (PAS domain)"/>
    <property type="match status" value="3"/>
</dbReference>
<dbReference type="InterPro" id="IPR000700">
    <property type="entry name" value="PAS-assoc_C"/>
</dbReference>
<evidence type="ECO:0000256" key="4">
    <source>
        <dbReference type="ARBA" id="ARBA00022679"/>
    </source>
</evidence>
<dbReference type="Pfam" id="PF13185">
    <property type="entry name" value="GAF_2"/>
    <property type="match status" value="1"/>
</dbReference>
<dbReference type="STRING" id="555875.SAMN04488124_3372"/>
<accession>A0A1I6ILG4</accession>
<dbReference type="SMART" id="SM00388">
    <property type="entry name" value="HisKA"/>
    <property type="match status" value="1"/>
</dbReference>
<dbReference type="InterPro" id="IPR029016">
    <property type="entry name" value="GAF-like_dom_sf"/>
</dbReference>
<keyword evidence="8" id="KW-0175">Coiled coil</keyword>
<dbReference type="InterPro" id="IPR003018">
    <property type="entry name" value="GAF"/>
</dbReference>
<dbReference type="PROSITE" id="PS50110">
    <property type="entry name" value="RESPONSE_REGULATORY"/>
    <property type="match status" value="1"/>
</dbReference>
<dbReference type="Gene3D" id="1.10.287.130">
    <property type="match status" value="1"/>
</dbReference>
<evidence type="ECO:0000256" key="8">
    <source>
        <dbReference type="SAM" id="Coils"/>
    </source>
</evidence>
<dbReference type="SUPFAM" id="SSF55781">
    <property type="entry name" value="GAF domain-like"/>
    <property type="match status" value="1"/>
</dbReference>
<dbReference type="Pfam" id="PF00512">
    <property type="entry name" value="HisKA"/>
    <property type="match status" value="1"/>
</dbReference>
<feature type="domain" description="Response regulatory" evidence="11">
    <location>
        <begin position="6"/>
        <end position="129"/>
    </location>
</feature>
<dbReference type="InterPro" id="IPR013655">
    <property type="entry name" value="PAS_fold_3"/>
</dbReference>
<dbReference type="Gene3D" id="3.30.450.20">
    <property type="entry name" value="PAS domain"/>
    <property type="match status" value="3"/>
</dbReference>
<dbReference type="PANTHER" id="PTHR43711">
    <property type="entry name" value="TWO-COMPONENT HISTIDINE KINASE"/>
    <property type="match status" value="1"/>
</dbReference>
<dbReference type="Gene3D" id="3.40.50.2300">
    <property type="match status" value="1"/>
</dbReference>
<dbReference type="PROSITE" id="PS50113">
    <property type="entry name" value="PAC"/>
    <property type="match status" value="1"/>
</dbReference>
<dbReference type="Gene3D" id="3.30.450.40">
    <property type="match status" value="1"/>
</dbReference>
<evidence type="ECO:0000256" key="3">
    <source>
        <dbReference type="ARBA" id="ARBA00022553"/>
    </source>
</evidence>
<dbReference type="EC" id="2.7.13.3" evidence="2"/>
<dbReference type="CDD" id="cd00082">
    <property type="entry name" value="HisKA"/>
    <property type="match status" value="1"/>
</dbReference>
<evidence type="ECO:0000259" key="11">
    <source>
        <dbReference type="PROSITE" id="PS50110"/>
    </source>
</evidence>
<evidence type="ECO:0000256" key="1">
    <source>
        <dbReference type="ARBA" id="ARBA00000085"/>
    </source>
</evidence>
<evidence type="ECO:0000313" key="15">
    <source>
        <dbReference type="Proteomes" id="UP000243250"/>
    </source>
</evidence>
<evidence type="ECO:0000256" key="5">
    <source>
        <dbReference type="ARBA" id="ARBA00022777"/>
    </source>
</evidence>
<reference evidence="15" key="1">
    <citation type="submission" date="2016-10" db="EMBL/GenBank/DDBJ databases">
        <authorList>
            <person name="Varghese N."/>
            <person name="Submissions S."/>
        </authorList>
    </citation>
    <scope>NUCLEOTIDE SEQUENCE [LARGE SCALE GENOMIC DNA]</scope>
    <source>
        <strain evidence="15">CGMCC 1.8711</strain>
    </source>
</reference>
<feature type="region of interest" description="Disordered" evidence="9">
    <location>
        <begin position="882"/>
        <end position="908"/>
    </location>
</feature>
<dbReference type="SMART" id="SM00065">
    <property type="entry name" value="GAF"/>
    <property type="match status" value="1"/>
</dbReference>
<feature type="domain" description="PAS" evidence="12">
    <location>
        <begin position="144"/>
        <end position="213"/>
    </location>
</feature>
<dbReference type="SUPFAM" id="SSF52172">
    <property type="entry name" value="CheY-like"/>
    <property type="match status" value="1"/>
</dbReference>
<dbReference type="InterPro" id="IPR004358">
    <property type="entry name" value="Sig_transdc_His_kin-like_C"/>
</dbReference>
<feature type="domain" description="PAC" evidence="13">
    <location>
        <begin position="337"/>
        <end position="387"/>
    </location>
</feature>
<dbReference type="SMART" id="SM00086">
    <property type="entry name" value="PAC"/>
    <property type="match status" value="2"/>
</dbReference>
<organism evidence="14 15">
    <name type="scientific">Halogeometricum limi</name>
    <dbReference type="NCBI Taxonomy" id="555875"/>
    <lineage>
        <taxon>Archaea</taxon>
        <taxon>Methanobacteriati</taxon>
        <taxon>Methanobacteriota</taxon>
        <taxon>Stenosarchaea group</taxon>
        <taxon>Halobacteria</taxon>
        <taxon>Halobacteriales</taxon>
        <taxon>Haloferacaceae</taxon>
        <taxon>Halogeometricum</taxon>
    </lineage>
</organism>
<name>A0A1I6ILG4_9EURY</name>
<feature type="modified residue" description="4-aspartylphosphate" evidence="7">
    <location>
        <position position="64"/>
    </location>
</feature>
<dbReference type="InterPro" id="IPR036097">
    <property type="entry name" value="HisK_dim/P_sf"/>
</dbReference>
<dbReference type="PROSITE" id="PS50112">
    <property type="entry name" value="PAS"/>
    <property type="match status" value="3"/>
</dbReference>
<dbReference type="PANTHER" id="PTHR43711:SF1">
    <property type="entry name" value="HISTIDINE KINASE 1"/>
    <property type="match status" value="1"/>
</dbReference>
<dbReference type="InterPro" id="IPR003594">
    <property type="entry name" value="HATPase_dom"/>
</dbReference>
<dbReference type="Pfam" id="PF00072">
    <property type="entry name" value="Response_reg"/>
    <property type="match status" value="1"/>
</dbReference>
<dbReference type="InterPro" id="IPR001789">
    <property type="entry name" value="Sig_transdc_resp-reg_receiver"/>
</dbReference>
<dbReference type="InterPro" id="IPR035965">
    <property type="entry name" value="PAS-like_dom_sf"/>
</dbReference>
<comment type="catalytic activity">
    <reaction evidence="1">
        <text>ATP + protein L-histidine = ADP + protein N-phospho-L-histidine.</text>
        <dbReference type="EC" id="2.7.13.3"/>
    </reaction>
</comment>
<dbReference type="CDD" id="cd00075">
    <property type="entry name" value="HATPase"/>
    <property type="match status" value="1"/>
</dbReference>
<dbReference type="GO" id="GO:0000155">
    <property type="term" value="F:phosphorelay sensor kinase activity"/>
    <property type="evidence" value="ECO:0007669"/>
    <property type="project" value="InterPro"/>
</dbReference>
<dbReference type="PRINTS" id="PR00344">
    <property type="entry name" value="BCTRLSENSOR"/>
</dbReference>
<proteinExistence type="predicted"/>
<evidence type="ECO:0000313" key="14">
    <source>
        <dbReference type="EMBL" id="SFR67524.1"/>
    </source>
</evidence>
<evidence type="ECO:0000256" key="6">
    <source>
        <dbReference type="ARBA" id="ARBA00023012"/>
    </source>
</evidence>
<dbReference type="OrthoDB" id="342253at2157"/>